<keyword evidence="1" id="KW-0812">Transmembrane</keyword>
<feature type="transmembrane region" description="Helical" evidence="1">
    <location>
        <begin position="45"/>
        <end position="68"/>
    </location>
</feature>
<dbReference type="Gene3D" id="1.20.1740.10">
    <property type="entry name" value="Amino acid/polyamine transporter I"/>
    <property type="match status" value="1"/>
</dbReference>
<dbReference type="STRING" id="3983.A0A2C9V6Q4"/>
<evidence type="ECO:0000256" key="1">
    <source>
        <dbReference type="SAM" id="Phobius"/>
    </source>
</evidence>
<evidence type="ECO:0000313" key="2">
    <source>
        <dbReference type="EMBL" id="OAY39601.1"/>
    </source>
</evidence>
<proteinExistence type="predicted"/>
<dbReference type="Gramene" id="Manes.06G161950.3.v8.1">
    <property type="protein sequence ID" value="Manes.06G161950.3.v8.1.CDS"/>
    <property type="gene ID" value="Manes.06G161950.v8.1"/>
</dbReference>
<dbReference type="EMBL" id="CM004396">
    <property type="protein sequence ID" value="OAY39601.1"/>
    <property type="molecule type" value="Genomic_DNA"/>
</dbReference>
<dbReference type="InterPro" id="IPR039589">
    <property type="entry name" value="TBCC1"/>
</dbReference>
<reference evidence="2" key="1">
    <citation type="submission" date="2016-02" db="EMBL/GenBank/DDBJ databases">
        <title>WGS assembly of Manihot esculenta.</title>
        <authorList>
            <person name="Bredeson J.V."/>
            <person name="Prochnik S.E."/>
            <person name="Lyons J.B."/>
            <person name="Schmutz J."/>
            <person name="Grimwood J."/>
            <person name="Vrebalov J."/>
            <person name="Bart R.S."/>
            <person name="Amuge T."/>
            <person name="Ferguson M.E."/>
            <person name="Green R."/>
            <person name="Putnam N."/>
            <person name="Stites J."/>
            <person name="Rounsley S."/>
            <person name="Rokhsar D.S."/>
        </authorList>
    </citation>
    <scope>NUCLEOTIDE SEQUENCE [LARGE SCALE GENOMIC DNA]</scope>
    <source>
        <tissue evidence="2">Leaf</tissue>
    </source>
</reference>
<accession>A0A2C9V6Q4</accession>
<dbReference type="Gramene" id="Manes.06G161950.1.v8.1">
    <property type="protein sequence ID" value="Manes.06G161950.1.v8.1.CDS"/>
    <property type="gene ID" value="Manes.06G161950.v8.1"/>
</dbReference>
<gene>
    <name evidence="2" type="ORF">MANES_10G108000</name>
</gene>
<sequence>MGIKESSLAQAIVTTVNICGMLFIIIVGGYLAFKTGWIGYELPSGYFPLGLNGMLGGSAVVFFSFIGFDVVASTAEEVLTVEGLQHLGFLIQFGDKGSERVSLSQAAPFFANSDPDMLAVPVPAVQVHDWVLQNIASALEHITERISAKENGPSSFFDNDVAMADACTSSIKGSPSARGSSFIEGISKSSYVRQASDLTDLNMD</sequence>
<dbReference type="PANTHER" id="PTHR16052:SF0">
    <property type="entry name" value="TBCC DOMAIN-CONTAINING PROTEIN 1"/>
    <property type="match status" value="1"/>
</dbReference>
<dbReference type="AlphaFoldDB" id="A0A2C9V6Q4"/>
<organism evidence="2">
    <name type="scientific">Manihot esculenta</name>
    <name type="common">Cassava</name>
    <name type="synonym">Jatropha manihot</name>
    <dbReference type="NCBI Taxonomy" id="3983"/>
    <lineage>
        <taxon>Eukaryota</taxon>
        <taxon>Viridiplantae</taxon>
        <taxon>Streptophyta</taxon>
        <taxon>Embryophyta</taxon>
        <taxon>Tracheophyta</taxon>
        <taxon>Spermatophyta</taxon>
        <taxon>Magnoliopsida</taxon>
        <taxon>eudicotyledons</taxon>
        <taxon>Gunneridae</taxon>
        <taxon>Pentapetalae</taxon>
        <taxon>rosids</taxon>
        <taxon>fabids</taxon>
        <taxon>Malpighiales</taxon>
        <taxon>Euphorbiaceae</taxon>
        <taxon>Crotonoideae</taxon>
        <taxon>Manihoteae</taxon>
        <taxon>Manihot</taxon>
    </lineage>
</organism>
<feature type="transmembrane region" description="Helical" evidence="1">
    <location>
        <begin position="12"/>
        <end position="33"/>
    </location>
</feature>
<keyword evidence="1" id="KW-1133">Transmembrane helix</keyword>
<dbReference type="Gramene" id="Manes.06G161950.2.v8.1">
    <property type="protein sequence ID" value="Manes.06G161950.2.v8.1.CDS"/>
    <property type="gene ID" value="Manes.06G161950.v8.1"/>
</dbReference>
<dbReference type="PANTHER" id="PTHR16052">
    <property type="entry name" value="TBCC DOMAIN-CONTAINING PROTEIN 1"/>
    <property type="match status" value="1"/>
</dbReference>
<dbReference type="Gramene" id="Manes.06G161950.5.v8.1">
    <property type="protein sequence ID" value="Manes.06G161950.5.v8.1.CDS"/>
    <property type="gene ID" value="Manes.06G161950.v8.1"/>
</dbReference>
<protein>
    <submittedName>
        <fullName evidence="2">Uncharacterized protein</fullName>
    </submittedName>
</protein>
<dbReference type="Gramene" id="Manes.06G161950.4.v8.1">
    <property type="protein sequence ID" value="Manes.06G161950.4.v8.1.CDS"/>
    <property type="gene ID" value="Manes.06G161950.v8.1"/>
</dbReference>
<keyword evidence="1" id="KW-0472">Membrane</keyword>
<name>A0A2C9V6Q4_MANES</name>
<dbReference type="OrthoDB" id="1742192at2759"/>